<dbReference type="InterPro" id="IPR033469">
    <property type="entry name" value="CYTH-like_dom_sf"/>
</dbReference>
<dbReference type="InterPro" id="IPR038186">
    <property type="entry name" value="CHAD_dom_sf"/>
</dbReference>
<dbReference type="SMART" id="SM01118">
    <property type="entry name" value="CYTH"/>
    <property type="match status" value="1"/>
</dbReference>
<dbReference type="Pfam" id="PF01928">
    <property type="entry name" value="CYTH"/>
    <property type="match status" value="1"/>
</dbReference>
<dbReference type="SMART" id="SM00880">
    <property type="entry name" value="CHAD"/>
    <property type="match status" value="1"/>
</dbReference>
<dbReference type="RefSeq" id="WP_092774349.1">
    <property type="nucleotide sequence ID" value="NZ_FOGI01000001.1"/>
</dbReference>
<evidence type="ECO:0000313" key="3">
    <source>
        <dbReference type="EMBL" id="SEQ94903.1"/>
    </source>
</evidence>
<dbReference type="AlphaFoldDB" id="A0A1H9K7K3"/>
<dbReference type="PANTHER" id="PTHR39339">
    <property type="entry name" value="SLR1444 PROTEIN"/>
    <property type="match status" value="1"/>
</dbReference>
<proteinExistence type="predicted"/>
<sequence length="495" mass="53870">MATKVRETERKYEAPADYTLPDLSGTGPVHSCEGPRGADLDATYFDTVDLRLARAGITLRRRTGGDDAGWHAKLPVAPNVRDEIRFPLGRAKSTVPAALVSLVRSHTLGAPLTPVVRITTHRDEWELRDADGTTIALIADDAVTAHPVDGTAHSWRELEVEATDLDVLDAIGEVLGATPAKSTSKLAQALGDRAKPRKPAPLPTNPSAADVALSYLQAQTAAIRANDTGIRVDTDDSIHQFRIASRRLRSALRAFRPLLDADRVNALRAELKWIGGVASPARDAEVLAEELAAELRELPSEDVLGAVPATVDAELSRTQADARKALVSELDGERYLALLADLDAFLADPPWTKKARRPAVHQLRKPVVKAWRTLQASVAAVEGAADRDTALHQVRKDAKKARYAAEAVAPAFGPKLERWGKRVKKAQSVLGTRQDVTVARGELRGMGVRAHLSGENGFTYGVLYARQEARGRRAEESFGRVWKKVLGVKEPRWLR</sequence>
<dbReference type="PANTHER" id="PTHR39339:SF1">
    <property type="entry name" value="CHAD DOMAIN-CONTAINING PROTEIN"/>
    <property type="match status" value="1"/>
</dbReference>
<dbReference type="CDD" id="cd07374">
    <property type="entry name" value="CYTH-like_Pase"/>
    <property type="match status" value="1"/>
</dbReference>
<dbReference type="Proteomes" id="UP000199051">
    <property type="component" value="Unassembled WGS sequence"/>
</dbReference>
<dbReference type="PROSITE" id="PS51708">
    <property type="entry name" value="CHAD"/>
    <property type="match status" value="1"/>
</dbReference>
<organism evidence="3 4">
    <name type="scientific">Actinokineospora terrae</name>
    <dbReference type="NCBI Taxonomy" id="155974"/>
    <lineage>
        <taxon>Bacteria</taxon>
        <taxon>Bacillati</taxon>
        <taxon>Actinomycetota</taxon>
        <taxon>Actinomycetes</taxon>
        <taxon>Pseudonocardiales</taxon>
        <taxon>Pseudonocardiaceae</taxon>
        <taxon>Actinokineospora</taxon>
    </lineage>
</organism>
<dbReference type="SUPFAM" id="SSF55154">
    <property type="entry name" value="CYTH-like phosphatases"/>
    <property type="match status" value="1"/>
</dbReference>
<name>A0A1H9K7K3_9PSEU</name>
<reference evidence="4" key="1">
    <citation type="submission" date="2016-10" db="EMBL/GenBank/DDBJ databases">
        <authorList>
            <person name="Varghese N."/>
            <person name="Submissions S."/>
        </authorList>
    </citation>
    <scope>NUCLEOTIDE SEQUENCE [LARGE SCALE GENOMIC DNA]</scope>
    <source>
        <strain evidence="4">DSM 44260</strain>
    </source>
</reference>
<feature type="domain" description="CYTH" evidence="1">
    <location>
        <begin position="5"/>
        <end position="193"/>
    </location>
</feature>
<evidence type="ECO:0000259" key="2">
    <source>
        <dbReference type="PROSITE" id="PS51708"/>
    </source>
</evidence>
<protein>
    <submittedName>
        <fullName evidence="3">CHAD domain-containing protein</fullName>
    </submittedName>
</protein>
<dbReference type="Pfam" id="PF05235">
    <property type="entry name" value="CHAD"/>
    <property type="match status" value="1"/>
</dbReference>
<feature type="domain" description="CHAD" evidence="2">
    <location>
        <begin position="205"/>
        <end position="487"/>
    </location>
</feature>
<dbReference type="PROSITE" id="PS51707">
    <property type="entry name" value="CYTH"/>
    <property type="match status" value="1"/>
</dbReference>
<gene>
    <name evidence="3" type="ORF">SAMN04487818_10148</name>
</gene>
<dbReference type="Gene3D" id="2.40.320.10">
    <property type="entry name" value="Hypothetical Protein Pfu-838710-001"/>
    <property type="match status" value="1"/>
</dbReference>
<dbReference type="EMBL" id="FOGI01000001">
    <property type="protein sequence ID" value="SEQ94903.1"/>
    <property type="molecule type" value="Genomic_DNA"/>
</dbReference>
<evidence type="ECO:0000313" key="4">
    <source>
        <dbReference type="Proteomes" id="UP000199051"/>
    </source>
</evidence>
<dbReference type="STRING" id="155974.SAMN04487818_10148"/>
<dbReference type="InterPro" id="IPR007899">
    <property type="entry name" value="CHAD_dom"/>
</dbReference>
<accession>A0A1H9K7K3</accession>
<keyword evidence="4" id="KW-1185">Reference proteome</keyword>
<evidence type="ECO:0000259" key="1">
    <source>
        <dbReference type="PROSITE" id="PS51707"/>
    </source>
</evidence>
<dbReference type="Gene3D" id="1.40.20.10">
    <property type="entry name" value="CHAD domain"/>
    <property type="match status" value="1"/>
</dbReference>
<dbReference type="InterPro" id="IPR023577">
    <property type="entry name" value="CYTH_domain"/>
</dbReference>